<proteinExistence type="predicted"/>
<comment type="caution">
    <text evidence="1">The sequence shown here is derived from an EMBL/GenBank/DDBJ whole genome shotgun (WGS) entry which is preliminary data.</text>
</comment>
<protein>
    <submittedName>
        <fullName evidence="1">Uncharacterized protein</fullName>
    </submittedName>
</protein>
<evidence type="ECO:0000313" key="2">
    <source>
        <dbReference type="Proteomes" id="UP000265875"/>
    </source>
</evidence>
<dbReference type="Proteomes" id="UP000265875">
    <property type="component" value="Unassembled WGS sequence"/>
</dbReference>
<accession>A0A399MHI2</accession>
<organism evidence="1 2">
    <name type="scientific">Pseudomonas monteilii</name>
    <dbReference type="NCBI Taxonomy" id="76759"/>
    <lineage>
        <taxon>Bacteria</taxon>
        <taxon>Pseudomonadati</taxon>
        <taxon>Pseudomonadota</taxon>
        <taxon>Gammaproteobacteria</taxon>
        <taxon>Pseudomonadales</taxon>
        <taxon>Pseudomonadaceae</taxon>
        <taxon>Pseudomonas</taxon>
    </lineage>
</organism>
<sequence length="69" mass="7163">MPRSRTTGNCWSTCEGPLRGQARSHRDITGPESCAVPVGAGLPAKRPAQAVKISQEYAAPALDKSCPGA</sequence>
<gene>
    <name evidence="1" type="ORF">D0894_01120</name>
</gene>
<reference evidence="1 2" key="1">
    <citation type="submission" date="2018-08" db="EMBL/GenBank/DDBJ databases">
        <title>Draft genome sequence of the cyanotroph, Pseudomonas monteilii BCN3.</title>
        <authorList>
            <person name="Jones L.B."/>
            <person name="Kunz D.A."/>
        </authorList>
    </citation>
    <scope>NUCLEOTIDE SEQUENCE [LARGE SCALE GENOMIC DNA]</scope>
    <source>
        <strain evidence="1 2">BCN3</strain>
    </source>
</reference>
<dbReference type="AlphaFoldDB" id="A0A399MHI2"/>
<name>A0A399MHI2_9PSED</name>
<dbReference type="EMBL" id="QWLL01000005">
    <property type="protein sequence ID" value="RII80206.1"/>
    <property type="molecule type" value="Genomic_DNA"/>
</dbReference>
<evidence type="ECO:0000313" key="1">
    <source>
        <dbReference type="EMBL" id="RII80206.1"/>
    </source>
</evidence>